<sequence length="132" mass="15211">MSSVSFAGFQYLWRISSGTYVSTYHADDYFALYYYGTASVRGTDRGYDSKTGYKSYYTWTQITYLVPGYKPYRARAYSRGKNDSVARVKKIKVKDTLLPGKKTRALYDYRTAWVDTKPGPIPSRKVKNNLSK</sequence>
<organism evidence="1 2">
    <name type="scientific">Parvimonas micra</name>
    <dbReference type="NCBI Taxonomy" id="33033"/>
    <lineage>
        <taxon>Bacteria</taxon>
        <taxon>Bacillati</taxon>
        <taxon>Bacillota</taxon>
        <taxon>Tissierellia</taxon>
        <taxon>Tissierellales</taxon>
        <taxon>Peptoniphilaceae</taxon>
        <taxon>Parvimonas</taxon>
    </lineage>
</organism>
<protein>
    <submittedName>
        <fullName evidence="1">Uncharacterized protein</fullName>
    </submittedName>
</protein>
<name>A0AAX3K5B4_9FIRM</name>
<gene>
    <name evidence="1" type="ORF">NM222_04805</name>
</gene>
<evidence type="ECO:0000313" key="2">
    <source>
        <dbReference type="Proteomes" id="UP001210690"/>
    </source>
</evidence>
<dbReference type="RefSeq" id="WP_269754927.1">
    <property type="nucleotide sequence ID" value="NZ_CP101412.1"/>
</dbReference>
<dbReference type="EMBL" id="CP101412">
    <property type="protein sequence ID" value="WBB30301.1"/>
    <property type="molecule type" value="Genomic_DNA"/>
</dbReference>
<dbReference type="Proteomes" id="UP001210690">
    <property type="component" value="Chromosome"/>
</dbReference>
<evidence type="ECO:0000313" key="1">
    <source>
        <dbReference type="EMBL" id="WBB30301.1"/>
    </source>
</evidence>
<accession>A0AAX3K5B4</accession>
<dbReference type="AlphaFoldDB" id="A0AAX3K5B4"/>
<proteinExistence type="predicted"/>
<reference evidence="1" key="1">
    <citation type="submission" date="2022-07" db="EMBL/GenBank/DDBJ databases">
        <title>Parvimonas micra travels from the subgingival sulcus of the human oral cavity to the colorectal adenocarcinoma.</title>
        <authorList>
            <person name="Conde-Perez K."/>
            <person name="Buetas E."/>
            <person name="Aja-Macaya P."/>
            <person name="Martin-De Arribas E."/>
            <person name="Iglesias-Corras I."/>
            <person name="Trigo-Tasende N."/>
            <person name="Nasser-Ali M."/>
            <person name="Estevez L.S."/>
            <person name="Rumbo-Feal S."/>
            <person name="Otero-Alen B."/>
            <person name="Noguera J.F."/>
            <person name="Concha A."/>
            <person name="Pardinas-Lopez S."/>
            <person name="Carda-Dieguez M."/>
            <person name="Gomez-Randulfe I."/>
            <person name="Martinez-Lago N."/>
            <person name="Ladra S."/>
            <person name="Aparicio L.A."/>
            <person name="Bou G."/>
            <person name="Mira A."/>
            <person name="Vallejo J.A."/>
            <person name="Poza M."/>
        </authorList>
    </citation>
    <scope>NUCLEOTIDE SEQUENCE</scope>
    <source>
        <strain evidence="1">PM102KC-G-1</strain>
    </source>
</reference>